<dbReference type="Proteomes" id="UP000078599">
    <property type="component" value="Unassembled WGS sequence"/>
</dbReference>
<dbReference type="HOGENOM" id="CLU_1466867_0_0_4"/>
<reference evidence="1" key="3">
    <citation type="submission" date="2010-07" db="EMBL/GenBank/DDBJ databases">
        <authorList>
            <person name="Genoscope - CEA"/>
        </authorList>
    </citation>
    <scope>NUCLEOTIDE SEQUENCE</scope>
    <source>
        <strain evidence="1">3As</strain>
    </source>
</reference>
<dbReference type="Proteomes" id="UP000002372">
    <property type="component" value="Chromosome"/>
</dbReference>
<dbReference type="OrthoDB" id="9181631at2"/>
<keyword evidence="4" id="KW-1185">Reference proteome</keyword>
<sequence length="184" mass="21332">MNDDAQNIFTDPPDRLGEEEFYFGTFAPGMGSMVNVEVARAFAEAADRLMEAAAAQQESWEAAYPILFCYRHALELYLKSLLPDRAQGHRRNDLVQSLKPYLESRYPADQVVWLTERIAEFDRIDPKSTVFRYPDGPATSYKNGEEPSPETWVDFRRLQRVTKRIFKALEWVRLHRMGTGDLHK</sequence>
<evidence type="ECO:0000313" key="3">
    <source>
        <dbReference type="Proteomes" id="UP000002372"/>
    </source>
</evidence>
<gene>
    <name evidence="1" type="ordered locus">THI_1944</name>
    <name evidence="2" type="ORF">THICB1_20084</name>
</gene>
<evidence type="ECO:0000313" key="2">
    <source>
        <dbReference type="EMBL" id="CQR32155.1"/>
    </source>
</evidence>
<dbReference type="RefSeq" id="WP_013105926.1">
    <property type="nucleotide sequence ID" value="NC_014145.1"/>
</dbReference>
<proteinExistence type="predicted"/>
<evidence type="ECO:0000313" key="4">
    <source>
        <dbReference type="Proteomes" id="UP000078599"/>
    </source>
</evidence>
<dbReference type="EMBL" id="FP475956">
    <property type="protein sequence ID" value="CAZ88607.1"/>
    <property type="molecule type" value="Genomic_DNA"/>
</dbReference>
<evidence type="ECO:0000313" key="1">
    <source>
        <dbReference type="EMBL" id="CAZ88607.1"/>
    </source>
</evidence>
<reference key="1">
    <citation type="submission" date="2009-07" db="EMBL/GenBank/DDBJ databases">
        <authorList>
            <person name="Genoscope - CEA"/>
        </authorList>
    </citation>
    <scope>NUCLEOTIDE SEQUENCE</scope>
    <source>
        <strain>3As</strain>
    </source>
</reference>
<dbReference type="KEGG" id="thi:THI_1944"/>
<name>D6CTI8_THIA3</name>
<organism evidence="1 3">
    <name type="scientific">Thiomonas arsenitoxydans (strain DSM 22701 / CIP 110005 / 3As)</name>
    <dbReference type="NCBI Taxonomy" id="426114"/>
    <lineage>
        <taxon>Bacteria</taxon>
        <taxon>Pseudomonadati</taxon>
        <taxon>Pseudomonadota</taxon>
        <taxon>Betaproteobacteria</taxon>
        <taxon>Burkholderiales</taxon>
        <taxon>Thiomonas</taxon>
    </lineage>
</organism>
<dbReference type="eggNOG" id="ENOG5033GFV">
    <property type="taxonomic scope" value="Bacteria"/>
</dbReference>
<dbReference type="EMBL" id="CTRI01000012">
    <property type="protein sequence ID" value="CQR32155.1"/>
    <property type="molecule type" value="Genomic_DNA"/>
</dbReference>
<protein>
    <recommendedName>
        <fullName evidence="5">HEPN domain-containing protein</fullName>
    </recommendedName>
</protein>
<reference evidence="2 4" key="4">
    <citation type="submission" date="2015-03" db="EMBL/GenBank/DDBJ databases">
        <authorList>
            <person name="Regsiter A."/>
            <person name="william w."/>
        </authorList>
    </citation>
    <scope>NUCLEOTIDE SEQUENCE [LARGE SCALE GENOMIC DNA]</scope>
    <source>
        <strain evidence="2 4">CB1</strain>
    </source>
</reference>
<accession>D6CTI8</accession>
<reference evidence="3" key="2">
    <citation type="journal article" date="2010" name="PLoS Genet.">
        <title>Structure, function, and evolution of the Thiomonas spp. genome.</title>
        <authorList>
            <person name="Arsene-Ploetze F."/>
            <person name="Koechler S."/>
            <person name="Marchal M."/>
            <person name="Coppee J.Y."/>
            <person name="Chandler M."/>
            <person name="Bonnefoy V."/>
            <person name="Brochier-Armanet C."/>
            <person name="Barakat M."/>
            <person name="Barbe V."/>
            <person name="Battaglia-Brunet F."/>
            <person name="Bruneel O."/>
            <person name="Bryan C.G."/>
            <person name="Cleiss-Arnold J."/>
            <person name="Cruveiller S."/>
            <person name="Erhardt M."/>
            <person name="Heinrich-Salmeron A."/>
            <person name="Hommais F."/>
            <person name="Joulian C."/>
            <person name="Krin E."/>
            <person name="Lieutaud A."/>
            <person name="Lievremont D."/>
            <person name="Michel C."/>
            <person name="Muller D."/>
            <person name="Ortet P."/>
            <person name="Proux C."/>
            <person name="Siguier P."/>
            <person name="Roche D."/>
            <person name="Rouy Z."/>
            <person name="Salvignol G."/>
            <person name="Slyemi D."/>
            <person name="Talla E."/>
            <person name="Weiss S."/>
            <person name="Weissenbach J."/>
            <person name="Medigue C."/>
            <person name="Bertin P.N."/>
        </authorList>
    </citation>
    <scope>NUCLEOTIDE SEQUENCE [LARGE SCALE GENOMIC DNA]</scope>
    <source>
        <strain evidence="3">DSM 22701 / CIP 110005 / 3As</strain>
    </source>
</reference>
<evidence type="ECO:0008006" key="5">
    <source>
        <dbReference type="Google" id="ProtNLM"/>
    </source>
</evidence>
<dbReference type="AlphaFoldDB" id="D6CTI8"/>